<keyword evidence="4" id="KW-1185">Reference proteome</keyword>
<dbReference type="InterPro" id="IPR021255">
    <property type="entry name" value="DUF2807"/>
</dbReference>
<dbReference type="AlphaFoldDB" id="A0A515EKH9"/>
<keyword evidence="1" id="KW-0732">Signal</keyword>
<evidence type="ECO:0000256" key="1">
    <source>
        <dbReference type="SAM" id="SignalP"/>
    </source>
</evidence>
<dbReference type="Gene3D" id="2.160.20.120">
    <property type="match status" value="1"/>
</dbReference>
<dbReference type="PANTHER" id="PTHR39200">
    <property type="entry name" value="HYPOTHETICAL EXPORTED PROTEIN"/>
    <property type="match status" value="1"/>
</dbReference>
<organism evidence="3 4">
    <name type="scientific">Rhodoferax aquaticus</name>
    <dbReference type="NCBI Taxonomy" id="2527691"/>
    <lineage>
        <taxon>Bacteria</taxon>
        <taxon>Pseudomonadati</taxon>
        <taxon>Pseudomonadota</taxon>
        <taxon>Betaproteobacteria</taxon>
        <taxon>Burkholderiales</taxon>
        <taxon>Comamonadaceae</taxon>
        <taxon>Rhodoferax</taxon>
    </lineage>
</organism>
<protein>
    <submittedName>
        <fullName evidence="3">DUF2807 domain-containing protein</fullName>
    </submittedName>
</protein>
<feature type="signal peptide" evidence="1">
    <location>
        <begin position="1"/>
        <end position="29"/>
    </location>
</feature>
<feature type="domain" description="Putative auto-transporter adhesin head GIN" evidence="2">
    <location>
        <begin position="51"/>
        <end position="232"/>
    </location>
</feature>
<dbReference type="Pfam" id="PF10988">
    <property type="entry name" value="DUF2807"/>
    <property type="match status" value="1"/>
</dbReference>
<dbReference type="KEGG" id="rhg:EXZ61_02735"/>
<evidence type="ECO:0000313" key="3">
    <source>
        <dbReference type="EMBL" id="QDL53173.1"/>
    </source>
</evidence>
<gene>
    <name evidence="3" type="ORF">EXZ61_02735</name>
</gene>
<reference evidence="4" key="1">
    <citation type="submission" date="2019-02" db="EMBL/GenBank/DDBJ databases">
        <title>Complete genome sequence of Rhodoferax sp. Gr-4.</title>
        <authorList>
            <person name="Jin L."/>
        </authorList>
    </citation>
    <scope>NUCLEOTIDE SEQUENCE [LARGE SCALE GENOMIC DNA]</scope>
    <source>
        <strain evidence="4">Gr-4</strain>
    </source>
</reference>
<dbReference type="EMBL" id="CP036282">
    <property type="protein sequence ID" value="QDL53173.1"/>
    <property type="molecule type" value="Genomic_DNA"/>
</dbReference>
<dbReference type="Proteomes" id="UP000317365">
    <property type="component" value="Chromosome"/>
</dbReference>
<accession>A0A515EKH9</accession>
<dbReference type="PANTHER" id="PTHR39200:SF1">
    <property type="entry name" value="AUTO-TRANSPORTER ADHESIN HEAD GIN DOMAIN-CONTAINING PROTEIN-RELATED"/>
    <property type="match status" value="1"/>
</dbReference>
<reference evidence="4" key="2">
    <citation type="journal article" date="2020" name="Int. J. Syst. Evol. Microbiol.">
        <title>Genomic insights into a novel species Rhodoferax aquaticus sp. nov., isolated from freshwater.</title>
        <authorList>
            <person name="Li T."/>
            <person name="Zhuo Y."/>
            <person name="Jin C.Z."/>
            <person name="Wu X."/>
            <person name="Ko S.R."/>
            <person name="Jin F.J."/>
            <person name="Ahn C.Y."/>
            <person name="Oh H.M."/>
            <person name="Lee H.G."/>
            <person name="Jin L."/>
        </authorList>
    </citation>
    <scope>NUCLEOTIDE SEQUENCE [LARGE SCALE GENOMIC DNA]</scope>
    <source>
        <strain evidence="4">Gr-4</strain>
    </source>
</reference>
<name>A0A515EKH9_9BURK</name>
<feature type="chain" id="PRO_5021872831" evidence="1">
    <location>
        <begin position="30"/>
        <end position="253"/>
    </location>
</feature>
<sequence length="253" mass="26200">MSMPTLPTHNRRALCVAVLACAFATALHAADVSRVDGSGRVVKQQRAVSGFSGIDLELPANVEVVQGPREGVHLETDDNIASHIDTVVESKRLRIRPAKRSTTLNPSRLNITVYVRSLEQLNIAGAGTVDIQRLQTPALTLSIAGSARVNLPALDADTLTLRIAGNGTVNLAGRADAVRADISGSGEIGAASLASQTFALAIAGAGTAQLWVRQALNVSVVGSGDVAYWGDAVVTKSISGVGQVKRLGSAPPQ</sequence>
<evidence type="ECO:0000313" key="4">
    <source>
        <dbReference type="Proteomes" id="UP000317365"/>
    </source>
</evidence>
<evidence type="ECO:0000259" key="2">
    <source>
        <dbReference type="Pfam" id="PF10988"/>
    </source>
</evidence>
<proteinExistence type="predicted"/>